<protein>
    <recommendedName>
        <fullName evidence="2">Alpha-carbonic anhydrase domain-containing protein</fullName>
    </recommendedName>
</protein>
<keyword evidence="4" id="KW-1185">Reference proteome</keyword>
<organism evidence="3 4">
    <name type="scientific">Klebsormidium nitens</name>
    <name type="common">Green alga</name>
    <name type="synonym">Ulothrix nitens</name>
    <dbReference type="NCBI Taxonomy" id="105231"/>
    <lineage>
        <taxon>Eukaryota</taxon>
        <taxon>Viridiplantae</taxon>
        <taxon>Streptophyta</taxon>
        <taxon>Klebsormidiophyceae</taxon>
        <taxon>Klebsormidiales</taxon>
        <taxon>Klebsormidiaceae</taxon>
        <taxon>Klebsormidium</taxon>
    </lineage>
</organism>
<evidence type="ECO:0000313" key="3">
    <source>
        <dbReference type="EMBL" id="GAQ90859.1"/>
    </source>
</evidence>
<dbReference type="Proteomes" id="UP000054558">
    <property type="component" value="Unassembled WGS sequence"/>
</dbReference>
<sequence length="132" mass="13490">MGTGKSTNNRAILEEAPRPRAVLMTTYCQTQASDAAGKNQNLRATAISKPDAGAMSGSALSSPWPTGSSTRVSSARIVPFVAGGPANLSTGRMLDFVSVTSPNGPDGYLTYSGSLTQPPCTEGVTCSAESAF</sequence>
<evidence type="ECO:0000259" key="2">
    <source>
        <dbReference type="PROSITE" id="PS51144"/>
    </source>
</evidence>
<dbReference type="EMBL" id="DF237642">
    <property type="protein sequence ID" value="GAQ90859.1"/>
    <property type="molecule type" value="Genomic_DNA"/>
</dbReference>
<dbReference type="AlphaFoldDB" id="A0A1Y1IN24"/>
<reference evidence="3 4" key="1">
    <citation type="journal article" date="2014" name="Nat. Commun.">
        <title>Klebsormidium flaccidum genome reveals primary factors for plant terrestrial adaptation.</title>
        <authorList>
            <person name="Hori K."/>
            <person name="Maruyama F."/>
            <person name="Fujisawa T."/>
            <person name="Togashi T."/>
            <person name="Yamamoto N."/>
            <person name="Seo M."/>
            <person name="Sato S."/>
            <person name="Yamada T."/>
            <person name="Mori H."/>
            <person name="Tajima N."/>
            <person name="Moriyama T."/>
            <person name="Ikeuchi M."/>
            <person name="Watanabe M."/>
            <person name="Wada H."/>
            <person name="Kobayashi K."/>
            <person name="Saito M."/>
            <person name="Masuda T."/>
            <person name="Sasaki-Sekimoto Y."/>
            <person name="Mashiguchi K."/>
            <person name="Awai K."/>
            <person name="Shimojima M."/>
            <person name="Masuda S."/>
            <person name="Iwai M."/>
            <person name="Nobusawa T."/>
            <person name="Narise T."/>
            <person name="Kondo S."/>
            <person name="Saito H."/>
            <person name="Sato R."/>
            <person name="Murakawa M."/>
            <person name="Ihara Y."/>
            <person name="Oshima-Yamada Y."/>
            <person name="Ohtaka K."/>
            <person name="Satoh M."/>
            <person name="Sonobe K."/>
            <person name="Ishii M."/>
            <person name="Ohtani R."/>
            <person name="Kanamori-Sato M."/>
            <person name="Honoki R."/>
            <person name="Miyazaki D."/>
            <person name="Mochizuki H."/>
            <person name="Umetsu J."/>
            <person name="Higashi K."/>
            <person name="Shibata D."/>
            <person name="Kamiya Y."/>
            <person name="Sato N."/>
            <person name="Nakamura Y."/>
            <person name="Tabata S."/>
            <person name="Ida S."/>
            <person name="Kurokawa K."/>
            <person name="Ohta H."/>
        </authorList>
    </citation>
    <scope>NUCLEOTIDE SEQUENCE [LARGE SCALE GENOMIC DNA]</scope>
    <source>
        <strain evidence="3 4">NIES-2285</strain>
    </source>
</reference>
<dbReference type="InterPro" id="IPR001148">
    <property type="entry name" value="CA_dom"/>
</dbReference>
<dbReference type="PROSITE" id="PS51144">
    <property type="entry name" value="ALPHA_CA_2"/>
    <property type="match status" value="1"/>
</dbReference>
<dbReference type="OrthoDB" id="429145at2759"/>
<evidence type="ECO:0000256" key="1">
    <source>
        <dbReference type="SAM" id="MobiDB-lite"/>
    </source>
</evidence>
<dbReference type="InterPro" id="IPR036398">
    <property type="entry name" value="CA_dom_sf"/>
</dbReference>
<dbReference type="SUPFAM" id="SSF51069">
    <property type="entry name" value="Carbonic anhydrase"/>
    <property type="match status" value="1"/>
</dbReference>
<accession>A0A1Y1IN24</accession>
<evidence type="ECO:0000313" key="4">
    <source>
        <dbReference type="Proteomes" id="UP000054558"/>
    </source>
</evidence>
<gene>
    <name evidence="3" type="ORF">KFL_006930070</name>
</gene>
<dbReference type="Gene3D" id="3.10.200.10">
    <property type="entry name" value="Alpha carbonic anhydrase"/>
    <property type="match status" value="1"/>
</dbReference>
<feature type="region of interest" description="Disordered" evidence="1">
    <location>
        <begin position="49"/>
        <end position="68"/>
    </location>
</feature>
<feature type="domain" description="Alpha-carbonic anhydrase" evidence="2">
    <location>
        <begin position="1"/>
        <end position="132"/>
    </location>
</feature>
<proteinExistence type="predicted"/>
<feature type="compositionally biased region" description="Polar residues" evidence="1">
    <location>
        <begin position="58"/>
        <end position="68"/>
    </location>
</feature>
<name>A0A1Y1IN24_KLENI</name>